<accession>A0A432WTA9</accession>
<dbReference type="RefSeq" id="WP_126807951.1">
    <property type="nucleotide sequence ID" value="NZ_PIPP01000003.1"/>
</dbReference>
<dbReference type="NCBIfam" id="NF047847">
    <property type="entry name" value="SS_mature_LptM"/>
    <property type="match status" value="1"/>
</dbReference>
<evidence type="ECO:0000256" key="6">
    <source>
        <dbReference type="ARBA" id="ARBA00023288"/>
    </source>
</evidence>
<sequence length="60" mass="6557">MKKRTRTNLQILASVVFSLVLLTGCGQKGPLFIPEPEQQTQPESAPPAPEEQPADNQVNI</sequence>
<organism evidence="8 9">
    <name type="scientific">Aliidiomarina shirensis</name>
    <dbReference type="NCBI Taxonomy" id="1048642"/>
    <lineage>
        <taxon>Bacteria</taxon>
        <taxon>Pseudomonadati</taxon>
        <taxon>Pseudomonadota</taxon>
        <taxon>Gammaproteobacteria</taxon>
        <taxon>Alteromonadales</taxon>
        <taxon>Idiomarinaceae</taxon>
        <taxon>Aliidiomarina</taxon>
    </lineage>
</organism>
<gene>
    <name evidence="8" type="ORF">CWE13_09230</name>
</gene>
<proteinExistence type="predicted"/>
<dbReference type="PROSITE" id="PS51257">
    <property type="entry name" value="PROKAR_LIPOPROTEIN"/>
    <property type="match status" value="1"/>
</dbReference>
<comment type="subcellular location">
    <subcellularLocation>
        <location evidence="1">Cell outer membrane</location>
        <topology evidence="1">Lipid-anchor</topology>
    </subcellularLocation>
</comment>
<dbReference type="Proteomes" id="UP000286934">
    <property type="component" value="Unassembled WGS sequence"/>
</dbReference>
<keyword evidence="5" id="KW-0998">Cell outer membrane</keyword>
<evidence type="ECO:0000256" key="3">
    <source>
        <dbReference type="ARBA" id="ARBA00023136"/>
    </source>
</evidence>
<dbReference type="OrthoDB" id="6402930at2"/>
<keyword evidence="3" id="KW-0472">Membrane</keyword>
<name>A0A432WTA9_9GAMM</name>
<feature type="region of interest" description="Disordered" evidence="7">
    <location>
        <begin position="30"/>
        <end position="60"/>
    </location>
</feature>
<keyword evidence="2" id="KW-0732">Signal</keyword>
<evidence type="ECO:0000256" key="2">
    <source>
        <dbReference type="ARBA" id="ARBA00022729"/>
    </source>
</evidence>
<evidence type="ECO:0000256" key="4">
    <source>
        <dbReference type="ARBA" id="ARBA00023139"/>
    </source>
</evidence>
<evidence type="ECO:0000313" key="9">
    <source>
        <dbReference type="Proteomes" id="UP000286934"/>
    </source>
</evidence>
<dbReference type="Pfam" id="PF13627">
    <property type="entry name" value="LptM_cons"/>
    <property type="match status" value="1"/>
</dbReference>
<dbReference type="GO" id="GO:0009279">
    <property type="term" value="C:cell outer membrane"/>
    <property type="evidence" value="ECO:0007669"/>
    <property type="project" value="UniProtKB-SubCell"/>
</dbReference>
<keyword evidence="4" id="KW-0564">Palmitate</keyword>
<comment type="caution">
    <text evidence="8">The sequence shown here is derived from an EMBL/GenBank/DDBJ whole genome shotgun (WGS) entry which is preliminary data.</text>
</comment>
<dbReference type="EMBL" id="PIPP01000003">
    <property type="protein sequence ID" value="RUO37010.1"/>
    <property type="molecule type" value="Genomic_DNA"/>
</dbReference>
<protein>
    <recommendedName>
        <fullName evidence="10">Sugar transporter</fullName>
    </recommendedName>
</protein>
<keyword evidence="9" id="KW-1185">Reference proteome</keyword>
<dbReference type="AlphaFoldDB" id="A0A432WTA9"/>
<reference evidence="9" key="1">
    <citation type="journal article" date="2018" name="Front. Microbiol.">
        <title>Genome-Based Analysis Reveals the Taxonomy and Diversity of the Family Idiomarinaceae.</title>
        <authorList>
            <person name="Liu Y."/>
            <person name="Lai Q."/>
            <person name="Shao Z."/>
        </authorList>
    </citation>
    <scope>NUCLEOTIDE SEQUENCE [LARGE SCALE GENOMIC DNA]</scope>
    <source>
        <strain evidence="9">AIS</strain>
    </source>
</reference>
<evidence type="ECO:0000313" key="8">
    <source>
        <dbReference type="EMBL" id="RUO37010.1"/>
    </source>
</evidence>
<evidence type="ECO:0008006" key="10">
    <source>
        <dbReference type="Google" id="ProtNLM"/>
    </source>
</evidence>
<evidence type="ECO:0000256" key="5">
    <source>
        <dbReference type="ARBA" id="ARBA00023237"/>
    </source>
</evidence>
<evidence type="ECO:0000256" key="7">
    <source>
        <dbReference type="SAM" id="MobiDB-lite"/>
    </source>
</evidence>
<feature type="compositionally biased region" description="Low complexity" evidence="7">
    <location>
        <begin position="34"/>
        <end position="43"/>
    </location>
</feature>
<evidence type="ECO:0000256" key="1">
    <source>
        <dbReference type="ARBA" id="ARBA00004459"/>
    </source>
</evidence>
<keyword evidence="6" id="KW-0449">Lipoprotein</keyword>
<dbReference type="InterPro" id="IPR032831">
    <property type="entry name" value="LptM_cons"/>
</dbReference>